<sequence>MNKFIDIENKLNKEYLKAYNEVHGTLNRSIADKYFLNEVLEDLIEMLYTSQEEGRNIEDVFPNEVKGFIDDIEKTYYKGIPKRDVYLGLLGRIFNQIAIFCLICFLLYGDSKITLIGIPTGLFYAVLMHFIFGNFKSGYLRTIVDFVAYAMIYVIASKAFIGIAKEELSSTIILLIIMGFGTLGYVISSRKIYF</sequence>
<dbReference type="SUPFAM" id="SSF158560">
    <property type="entry name" value="BH3980-like"/>
    <property type="match status" value="1"/>
</dbReference>
<proteinExistence type="predicted"/>
<dbReference type="RefSeq" id="WP_211144630.1">
    <property type="nucleotide sequence ID" value="NZ_JAEEGB010000040.1"/>
</dbReference>
<organism evidence="2 3">
    <name type="scientific">Clostridium aciditolerans</name>
    <dbReference type="NCBI Taxonomy" id="339861"/>
    <lineage>
        <taxon>Bacteria</taxon>
        <taxon>Bacillati</taxon>
        <taxon>Bacillota</taxon>
        <taxon>Clostridia</taxon>
        <taxon>Eubacteriales</taxon>
        <taxon>Clostridiaceae</taxon>
        <taxon>Clostridium</taxon>
    </lineage>
</organism>
<feature type="transmembrane region" description="Helical" evidence="1">
    <location>
        <begin position="139"/>
        <end position="156"/>
    </location>
</feature>
<dbReference type="Gene3D" id="1.10.1900.10">
    <property type="entry name" value="c-terminal domain of poly(a) binding protein"/>
    <property type="match status" value="1"/>
</dbReference>
<keyword evidence="1" id="KW-1133">Transmembrane helix</keyword>
<comment type="caution">
    <text evidence="2">The sequence shown here is derived from an EMBL/GenBank/DDBJ whole genome shotgun (WGS) entry which is preliminary data.</text>
</comment>
<name>A0A934I2V1_9CLOT</name>
<dbReference type="EMBL" id="JAEEGB010000040">
    <property type="protein sequence ID" value="MBI6875273.1"/>
    <property type="molecule type" value="Genomic_DNA"/>
</dbReference>
<keyword evidence="1" id="KW-0812">Transmembrane</keyword>
<protein>
    <submittedName>
        <fullName evidence="2">Uncharacterized protein</fullName>
    </submittedName>
</protein>
<feature type="transmembrane region" description="Helical" evidence="1">
    <location>
        <begin position="168"/>
        <end position="187"/>
    </location>
</feature>
<reference evidence="2" key="1">
    <citation type="submission" date="2020-12" db="EMBL/GenBank/DDBJ databases">
        <title>Clostridium thailandense sp. nov., a novel acetogenic bacterium isolated from peat land soil in Thailand.</title>
        <authorList>
            <person name="Chaikitkaew S."/>
            <person name="Birkeland N.K."/>
        </authorList>
    </citation>
    <scope>NUCLEOTIDE SEQUENCE</scope>
    <source>
        <strain evidence="2">DSM 17425</strain>
    </source>
</reference>
<feature type="transmembrane region" description="Helical" evidence="1">
    <location>
        <begin position="85"/>
        <end position="108"/>
    </location>
</feature>
<accession>A0A934I2V1</accession>
<keyword evidence="3" id="KW-1185">Reference proteome</keyword>
<evidence type="ECO:0000313" key="2">
    <source>
        <dbReference type="EMBL" id="MBI6875273.1"/>
    </source>
</evidence>
<keyword evidence="1" id="KW-0472">Membrane</keyword>
<evidence type="ECO:0000256" key="1">
    <source>
        <dbReference type="SAM" id="Phobius"/>
    </source>
</evidence>
<dbReference type="Proteomes" id="UP000622687">
    <property type="component" value="Unassembled WGS sequence"/>
</dbReference>
<feature type="transmembrane region" description="Helical" evidence="1">
    <location>
        <begin position="114"/>
        <end position="132"/>
    </location>
</feature>
<evidence type="ECO:0000313" key="3">
    <source>
        <dbReference type="Proteomes" id="UP000622687"/>
    </source>
</evidence>
<dbReference type="AlphaFoldDB" id="A0A934I2V1"/>
<gene>
    <name evidence="2" type="ORF">I6U51_21600</name>
</gene>